<dbReference type="EMBL" id="UOFE01000021">
    <property type="protein sequence ID" value="VAW51627.1"/>
    <property type="molecule type" value="Genomic_DNA"/>
</dbReference>
<dbReference type="AlphaFoldDB" id="A0A3B0WM11"/>
<gene>
    <name evidence="1" type="ORF">MNBD_GAMMA05-1479</name>
</gene>
<name>A0A3B0WM11_9ZZZZ</name>
<organism evidence="1">
    <name type="scientific">hydrothermal vent metagenome</name>
    <dbReference type="NCBI Taxonomy" id="652676"/>
    <lineage>
        <taxon>unclassified sequences</taxon>
        <taxon>metagenomes</taxon>
        <taxon>ecological metagenomes</taxon>
    </lineage>
</organism>
<sequence length="82" mass="9462">MNKKPAKGSIKQLADLPATETPPLKIENVRRRLMDNNVGLSNIPDRRIKNAERRDLDMVSHSSPVRRYTIDRRIGIKDRRTA</sequence>
<evidence type="ECO:0000313" key="1">
    <source>
        <dbReference type="EMBL" id="VAW51627.1"/>
    </source>
</evidence>
<protein>
    <submittedName>
        <fullName evidence="1">Uncharacterized protein</fullName>
    </submittedName>
</protein>
<proteinExistence type="predicted"/>
<reference evidence="1" key="1">
    <citation type="submission" date="2018-06" db="EMBL/GenBank/DDBJ databases">
        <authorList>
            <person name="Zhirakovskaya E."/>
        </authorList>
    </citation>
    <scope>NUCLEOTIDE SEQUENCE</scope>
</reference>
<accession>A0A3B0WM11</accession>